<geneLocation type="plasmid" evidence="1 2">
    <name>pLlyPCM2298_1</name>
</geneLocation>
<evidence type="ECO:0000313" key="1">
    <source>
        <dbReference type="EMBL" id="USQ15397.1"/>
    </source>
</evidence>
<dbReference type="EMBL" id="CP071528">
    <property type="protein sequence ID" value="USQ15397.1"/>
    <property type="molecule type" value="Genomic_DNA"/>
</dbReference>
<proteinExistence type="predicted"/>
<dbReference type="InterPro" id="IPR032675">
    <property type="entry name" value="LRR_dom_sf"/>
</dbReference>
<reference evidence="1" key="1">
    <citation type="submission" date="2021-03" db="EMBL/GenBank/DDBJ databases">
        <title>Legionella lytica PCM 2298.</title>
        <authorList>
            <person name="Koper P."/>
        </authorList>
    </citation>
    <scope>NUCLEOTIDE SEQUENCE</scope>
    <source>
        <strain evidence="1">PCM 2298</strain>
        <plasmid evidence="1">pLlyPCM2298_1</plasmid>
    </source>
</reference>
<evidence type="ECO:0000313" key="2">
    <source>
        <dbReference type="Proteomes" id="UP001057474"/>
    </source>
</evidence>
<dbReference type="Gene3D" id="3.80.10.10">
    <property type="entry name" value="Ribonuclease Inhibitor"/>
    <property type="match status" value="1"/>
</dbReference>
<gene>
    <name evidence="1" type="ORF">J2N86_14195</name>
</gene>
<dbReference type="Proteomes" id="UP001057474">
    <property type="component" value="Plasmid pLlyPCM2298_1"/>
</dbReference>
<name>A0ABY4YE25_9GAMM</name>
<accession>A0ABY4YE25</accession>
<dbReference type="SUPFAM" id="SSF52047">
    <property type="entry name" value="RNI-like"/>
    <property type="match status" value="1"/>
</dbReference>
<keyword evidence="2" id="KW-1185">Reference proteome</keyword>
<protein>
    <recommendedName>
        <fullName evidence="3">Leucine-rich repeat-containing protein (Substrate of the Dot/Icm secretion system)</fullName>
    </recommendedName>
</protein>
<organism evidence="1 2">
    <name type="scientific">Legionella lytica</name>
    <dbReference type="NCBI Taxonomy" id="96232"/>
    <lineage>
        <taxon>Bacteria</taxon>
        <taxon>Pseudomonadati</taxon>
        <taxon>Pseudomonadota</taxon>
        <taxon>Gammaproteobacteria</taxon>
        <taxon>Legionellales</taxon>
        <taxon>Legionellaceae</taxon>
        <taxon>Legionella</taxon>
    </lineage>
</organism>
<sequence length="241" mass="25944">MQHTYNLNNLDPKSGAEIAHAVAALPASVSSLNLRFNSLGNKSGAELAQAFAALPASVSSLDVSYNSLDLKSGAELAQAFAALPASVNSLDVSENSLGNKSGAELAQAFVALPASVSSLHLSGNYLDQLPLEELNKLRNSLPNIETITLSESEIAQMEPMSRAALKAIFPNIKTIILLDNYGAIRGGNDLEARHYFASKLGLTKIPPSLKSNVAAFFVHHKELHEQNKNLPEELQEFMRYF</sequence>
<keyword evidence="1" id="KW-0614">Plasmid</keyword>
<dbReference type="RefSeq" id="WP_252582636.1">
    <property type="nucleotide sequence ID" value="NZ_CP071528.1"/>
</dbReference>
<evidence type="ECO:0008006" key="3">
    <source>
        <dbReference type="Google" id="ProtNLM"/>
    </source>
</evidence>